<dbReference type="AlphaFoldDB" id="A0A6A0B2X1"/>
<dbReference type="SUPFAM" id="SSF116734">
    <property type="entry name" value="DNA methylase specificity domain"/>
    <property type="match status" value="1"/>
</dbReference>
<sequence length="193" mass="21893">MDKRRISEFVTFVPGINPTRIEKRFGIIDINYYDQASFDQDFNHKDGFIDETISNSITEGISLESGDVVISNAMQIATIVGVANSGKIPSLNFTKVEFSSEGLDKLYFIYLFNAYSDVRRQKERELQGTGSILRIPIKALNEIVVPIVSLEQQHKIGKAYNEMIKTQSKLNKYAALMEQFVGTVLEENLKEKK</sequence>
<name>A0A6A0B2X1_9LACT</name>
<organism evidence="3 4">
    <name type="scientific">Pseudolactococcus insecticola</name>
    <dbReference type="NCBI Taxonomy" id="2709158"/>
    <lineage>
        <taxon>Bacteria</taxon>
        <taxon>Bacillati</taxon>
        <taxon>Bacillota</taxon>
        <taxon>Bacilli</taxon>
        <taxon>Lactobacillales</taxon>
        <taxon>Streptococcaceae</taxon>
        <taxon>Pseudolactococcus</taxon>
    </lineage>
</organism>
<dbReference type="GO" id="GO:0009307">
    <property type="term" value="P:DNA restriction-modification system"/>
    <property type="evidence" value="ECO:0007669"/>
    <property type="project" value="UniProtKB-KW"/>
</dbReference>
<evidence type="ECO:0008006" key="5">
    <source>
        <dbReference type="Google" id="ProtNLM"/>
    </source>
</evidence>
<dbReference type="GO" id="GO:0003677">
    <property type="term" value="F:DNA binding"/>
    <property type="evidence" value="ECO:0007669"/>
    <property type="project" value="UniProtKB-KW"/>
</dbReference>
<evidence type="ECO:0000256" key="1">
    <source>
        <dbReference type="ARBA" id="ARBA00022747"/>
    </source>
</evidence>
<evidence type="ECO:0000256" key="2">
    <source>
        <dbReference type="ARBA" id="ARBA00023125"/>
    </source>
</evidence>
<keyword evidence="1" id="KW-0680">Restriction system</keyword>
<dbReference type="InterPro" id="IPR044946">
    <property type="entry name" value="Restrct_endonuc_typeI_TRD_sf"/>
</dbReference>
<keyword evidence="2" id="KW-0238">DNA-binding</keyword>
<evidence type="ECO:0000313" key="4">
    <source>
        <dbReference type="Proteomes" id="UP000475928"/>
    </source>
</evidence>
<protein>
    <recommendedName>
        <fullName evidence="5">Type I restriction modification DNA specificity domain-containing protein</fullName>
    </recommendedName>
</protein>
<proteinExistence type="predicted"/>
<evidence type="ECO:0000313" key="3">
    <source>
        <dbReference type="EMBL" id="GFH39669.1"/>
    </source>
</evidence>
<accession>A0A6A0B2X1</accession>
<gene>
    <name evidence="3" type="ORF">Hs20B_00670</name>
</gene>
<dbReference type="RefSeq" id="WP_172354509.1">
    <property type="nucleotide sequence ID" value="NZ_BLLH01000001.1"/>
</dbReference>
<dbReference type="Proteomes" id="UP000475928">
    <property type="component" value="Unassembled WGS sequence"/>
</dbReference>
<keyword evidence="4" id="KW-1185">Reference proteome</keyword>
<reference evidence="3 4" key="1">
    <citation type="submission" date="2020-02" db="EMBL/GenBank/DDBJ databases">
        <title>Draft genome sequence of Lactococcus sp. Hs20B0-1.</title>
        <authorList>
            <person name="Noda S."/>
            <person name="Yuki M."/>
            <person name="Ohkuma M."/>
        </authorList>
    </citation>
    <scope>NUCLEOTIDE SEQUENCE [LARGE SCALE GENOMIC DNA]</scope>
    <source>
        <strain evidence="3 4">Hs20B0-1</strain>
    </source>
</reference>
<dbReference type="Gene3D" id="3.90.220.20">
    <property type="entry name" value="DNA methylase specificity domains"/>
    <property type="match status" value="1"/>
</dbReference>
<dbReference type="EMBL" id="BLLH01000001">
    <property type="protein sequence ID" value="GFH39669.1"/>
    <property type="molecule type" value="Genomic_DNA"/>
</dbReference>
<comment type="caution">
    <text evidence="3">The sequence shown here is derived from an EMBL/GenBank/DDBJ whole genome shotgun (WGS) entry which is preliminary data.</text>
</comment>